<dbReference type="PANTHER" id="PTHR43280:SF2">
    <property type="entry name" value="HTH-TYPE TRANSCRIPTIONAL REGULATOR EXSA"/>
    <property type="match status" value="1"/>
</dbReference>
<protein>
    <submittedName>
        <fullName evidence="5">AraC-like DNA-binding protein</fullName>
    </submittedName>
</protein>
<evidence type="ECO:0000313" key="6">
    <source>
        <dbReference type="Proteomes" id="UP000249547"/>
    </source>
</evidence>
<feature type="domain" description="HTH araC/xylS-type" evidence="4">
    <location>
        <begin position="170"/>
        <end position="268"/>
    </location>
</feature>
<organism evidence="5 6">
    <name type="scientific">Chitinophaga skermanii</name>
    <dbReference type="NCBI Taxonomy" id="331697"/>
    <lineage>
        <taxon>Bacteria</taxon>
        <taxon>Pseudomonadati</taxon>
        <taxon>Bacteroidota</taxon>
        <taxon>Chitinophagia</taxon>
        <taxon>Chitinophagales</taxon>
        <taxon>Chitinophagaceae</taxon>
        <taxon>Chitinophaga</taxon>
    </lineage>
</organism>
<dbReference type="SUPFAM" id="SSF46689">
    <property type="entry name" value="Homeodomain-like"/>
    <property type="match status" value="1"/>
</dbReference>
<gene>
    <name evidence="5" type="ORF">LX64_03009</name>
</gene>
<keyword evidence="3" id="KW-0804">Transcription</keyword>
<evidence type="ECO:0000259" key="4">
    <source>
        <dbReference type="PROSITE" id="PS01124"/>
    </source>
</evidence>
<keyword evidence="1" id="KW-0805">Transcription regulation</keyword>
<keyword evidence="2 5" id="KW-0238">DNA-binding</keyword>
<dbReference type="OrthoDB" id="652919at2"/>
<evidence type="ECO:0000256" key="1">
    <source>
        <dbReference type="ARBA" id="ARBA00023015"/>
    </source>
</evidence>
<keyword evidence="6" id="KW-1185">Reference proteome</keyword>
<dbReference type="PANTHER" id="PTHR43280">
    <property type="entry name" value="ARAC-FAMILY TRANSCRIPTIONAL REGULATOR"/>
    <property type="match status" value="1"/>
</dbReference>
<dbReference type="Pfam" id="PF12833">
    <property type="entry name" value="HTH_18"/>
    <property type="match status" value="1"/>
</dbReference>
<dbReference type="EMBL" id="QLLL01000005">
    <property type="protein sequence ID" value="RAJ04131.1"/>
    <property type="molecule type" value="Genomic_DNA"/>
</dbReference>
<reference evidence="5 6" key="1">
    <citation type="submission" date="2018-06" db="EMBL/GenBank/DDBJ databases">
        <title>Genomic Encyclopedia of Archaeal and Bacterial Type Strains, Phase II (KMG-II): from individual species to whole genera.</title>
        <authorList>
            <person name="Goeker M."/>
        </authorList>
    </citation>
    <scope>NUCLEOTIDE SEQUENCE [LARGE SCALE GENOMIC DNA]</scope>
    <source>
        <strain evidence="5 6">DSM 23857</strain>
    </source>
</reference>
<sequence length="279" mass="31667">MFTTYENFTAGGQQSIHTWFHAGNPWAALNAFHGKANHSLYIPQTIINLITSGQKNMYDGSHMAHLCPGDIYLIPQGSLICSEILPQTYFESFSCTVPLPLLWLYVDEKVEAVVKHSTKLQVPQQWMEWLALPHISPITAYHGILQTIQQAPSGNAILQMLYKATVSEHRSVEEVLQYQLAQIQSLDEIAAACYMSTASLKRKMQAIYGKSPMKYVWEKRAALACFLMRTSELSIRDVAFTSGFQDVSHFHRTFKKYFGRTPMQLKNELYSQSFTTGVL</sequence>
<dbReference type="SMART" id="SM00342">
    <property type="entry name" value="HTH_ARAC"/>
    <property type="match status" value="1"/>
</dbReference>
<dbReference type="InterPro" id="IPR009057">
    <property type="entry name" value="Homeodomain-like_sf"/>
</dbReference>
<dbReference type="AlphaFoldDB" id="A0A327QII4"/>
<dbReference type="InterPro" id="IPR018060">
    <property type="entry name" value="HTH_AraC"/>
</dbReference>
<dbReference type="InterPro" id="IPR018062">
    <property type="entry name" value="HTH_AraC-typ_CS"/>
</dbReference>
<accession>A0A327QII4</accession>
<dbReference type="Gene3D" id="1.10.10.60">
    <property type="entry name" value="Homeodomain-like"/>
    <property type="match status" value="1"/>
</dbReference>
<dbReference type="PROSITE" id="PS00041">
    <property type="entry name" value="HTH_ARAC_FAMILY_1"/>
    <property type="match status" value="1"/>
</dbReference>
<evidence type="ECO:0000256" key="3">
    <source>
        <dbReference type="ARBA" id="ARBA00023163"/>
    </source>
</evidence>
<evidence type="ECO:0000313" key="5">
    <source>
        <dbReference type="EMBL" id="RAJ04131.1"/>
    </source>
</evidence>
<dbReference type="GO" id="GO:0043565">
    <property type="term" value="F:sequence-specific DNA binding"/>
    <property type="evidence" value="ECO:0007669"/>
    <property type="project" value="InterPro"/>
</dbReference>
<dbReference type="PROSITE" id="PS01124">
    <property type="entry name" value="HTH_ARAC_FAMILY_2"/>
    <property type="match status" value="1"/>
</dbReference>
<comment type="caution">
    <text evidence="5">The sequence shown here is derived from an EMBL/GenBank/DDBJ whole genome shotgun (WGS) entry which is preliminary data.</text>
</comment>
<evidence type="ECO:0000256" key="2">
    <source>
        <dbReference type="ARBA" id="ARBA00023125"/>
    </source>
</evidence>
<dbReference type="RefSeq" id="WP_111598437.1">
    <property type="nucleotide sequence ID" value="NZ_QLLL01000005.1"/>
</dbReference>
<dbReference type="PRINTS" id="PR00032">
    <property type="entry name" value="HTHARAC"/>
</dbReference>
<dbReference type="InterPro" id="IPR020449">
    <property type="entry name" value="Tscrpt_reg_AraC-type_HTH"/>
</dbReference>
<name>A0A327QII4_9BACT</name>
<dbReference type="Proteomes" id="UP000249547">
    <property type="component" value="Unassembled WGS sequence"/>
</dbReference>
<dbReference type="GO" id="GO:0003700">
    <property type="term" value="F:DNA-binding transcription factor activity"/>
    <property type="evidence" value="ECO:0007669"/>
    <property type="project" value="InterPro"/>
</dbReference>
<proteinExistence type="predicted"/>